<sequence length="339" mass="38529">MSMGELDNISFSCSSLLCEETEACFSETGRQEEDGESQSVYLKCCDNEDYDEYIKKLVQRETDFGFKTNESFADYQNTSKSWLECARLDAIEWIFNTRKVFGFQIHTAYLSVIYFDRFLSKRSIDEGKLWAIRLLSVACLSLAAKMEECRVPPLSEFPIEDYHFENKVIQRMELLILSTLEWKMGSVTPFAYLHYFIHKLYAESNSNKELVSNAIELIMAMAKEISLVNQYRPSIIAAAAVFAASGNPLTSKAMEVKIDSISLWGSLENEQIVCCYKMMQELQMRKSKTPNFVVTSHFSAIHALENASAKTAGAAGTKRKLTFNQSDQNGLAKKICRSE</sequence>
<feature type="domain" description="Cyclin-like" evidence="6">
    <location>
        <begin position="92"/>
        <end position="178"/>
    </location>
</feature>
<evidence type="ECO:0000256" key="5">
    <source>
        <dbReference type="RuleBase" id="RU000383"/>
    </source>
</evidence>
<dbReference type="SMART" id="SM00385">
    <property type="entry name" value="CYCLIN"/>
    <property type="match status" value="1"/>
</dbReference>
<gene>
    <name evidence="8" type="ORF">CCACVL1_26514</name>
</gene>
<dbReference type="CDD" id="cd20544">
    <property type="entry name" value="CYCLIN_AtCycD-like_rpt2"/>
    <property type="match status" value="1"/>
</dbReference>
<dbReference type="STRING" id="210143.A0A1R3GEP5"/>
<dbReference type="SUPFAM" id="SSF47954">
    <property type="entry name" value="Cyclin-like"/>
    <property type="match status" value="2"/>
</dbReference>
<keyword evidence="3 5" id="KW-0195">Cyclin</keyword>
<dbReference type="FunFam" id="1.10.472.10:FF:000069">
    <property type="entry name" value="Cyclin-D5-1"/>
    <property type="match status" value="1"/>
</dbReference>
<dbReference type="SMART" id="SM01332">
    <property type="entry name" value="Cyclin_C"/>
    <property type="match status" value="1"/>
</dbReference>
<dbReference type="InterPro" id="IPR004367">
    <property type="entry name" value="Cyclin_C-dom"/>
</dbReference>
<evidence type="ECO:0000259" key="6">
    <source>
        <dbReference type="SMART" id="SM00385"/>
    </source>
</evidence>
<organism evidence="8 9">
    <name type="scientific">Corchorus capsularis</name>
    <name type="common">Jute</name>
    <dbReference type="NCBI Taxonomy" id="210143"/>
    <lineage>
        <taxon>Eukaryota</taxon>
        <taxon>Viridiplantae</taxon>
        <taxon>Streptophyta</taxon>
        <taxon>Embryophyta</taxon>
        <taxon>Tracheophyta</taxon>
        <taxon>Spermatophyta</taxon>
        <taxon>Magnoliopsida</taxon>
        <taxon>eudicotyledons</taxon>
        <taxon>Gunneridae</taxon>
        <taxon>Pentapetalae</taxon>
        <taxon>rosids</taxon>
        <taxon>malvids</taxon>
        <taxon>Malvales</taxon>
        <taxon>Malvaceae</taxon>
        <taxon>Grewioideae</taxon>
        <taxon>Apeibeae</taxon>
        <taxon>Corchorus</taxon>
    </lineage>
</organism>
<dbReference type="InterPro" id="IPR048258">
    <property type="entry name" value="Cyclins_cyclin-box"/>
</dbReference>
<evidence type="ECO:0000313" key="9">
    <source>
        <dbReference type="Proteomes" id="UP000188268"/>
    </source>
</evidence>
<evidence type="ECO:0000256" key="1">
    <source>
        <dbReference type="ARBA" id="ARBA00009065"/>
    </source>
</evidence>
<dbReference type="Proteomes" id="UP000188268">
    <property type="component" value="Unassembled WGS sequence"/>
</dbReference>
<protein>
    <submittedName>
        <fullName evidence="8">Uncharacterized protein</fullName>
    </submittedName>
</protein>
<dbReference type="AlphaFoldDB" id="A0A1R3GEP5"/>
<dbReference type="Pfam" id="PF02984">
    <property type="entry name" value="Cyclin_C"/>
    <property type="match status" value="1"/>
</dbReference>
<accession>A0A1R3GEP5</accession>
<dbReference type="Pfam" id="PF00134">
    <property type="entry name" value="Cyclin_N"/>
    <property type="match status" value="1"/>
</dbReference>
<keyword evidence="2" id="KW-0132">Cell division</keyword>
<evidence type="ECO:0000256" key="2">
    <source>
        <dbReference type="ARBA" id="ARBA00022618"/>
    </source>
</evidence>
<dbReference type="InterPro" id="IPR039361">
    <property type="entry name" value="Cyclin"/>
</dbReference>
<dbReference type="CDD" id="cd20543">
    <property type="entry name" value="CYCLIN_AtCycD-like_rpt1"/>
    <property type="match status" value="1"/>
</dbReference>
<dbReference type="InterPro" id="IPR006671">
    <property type="entry name" value="Cyclin_N"/>
</dbReference>
<keyword evidence="4" id="KW-0131">Cell cycle</keyword>
<dbReference type="InterPro" id="IPR013763">
    <property type="entry name" value="Cyclin-like_dom"/>
</dbReference>
<reference evidence="8 9" key="1">
    <citation type="submission" date="2013-09" db="EMBL/GenBank/DDBJ databases">
        <title>Corchorus capsularis genome sequencing.</title>
        <authorList>
            <person name="Alam M."/>
            <person name="Haque M.S."/>
            <person name="Islam M.S."/>
            <person name="Emdad E.M."/>
            <person name="Islam M.M."/>
            <person name="Ahmed B."/>
            <person name="Halim A."/>
            <person name="Hossen Q.M.M."/>
            <person name="Hossain M.Z."/>
            <person name="Ahmed R."/>
            <person name="Khan M.M."/>
            <person name="Islam R."/>
            <person name="Rashid M.M."/>
            <person name="Khan S.A."/>
            <person name="Rahman M.S."/>
            <person name="Alam M."/>
        </authorList>
    </citation>
    <scope>NUCLEOTIDE SEQUENCE [LARGE SCALE GENOMIC DNA]</scope>
    <source>
        <strain evidence="9">cv. CVL-1</strain>
        <tissue evidence="8">Whole seedling</tissue>
    </source>
</reference>
<proteinExistence type="inferred from homology"/>
<dbReference type="EMBL" id="AWWV01014492">
    <property type="protein sequence ID" value="OMO56490.1"/>
    <property type="molecule type" value="Genomic_DNA"/>
</dbReference>
<evidence type="ECO:0000313" key="8">
    <source>
        <dbReference type="EMBL" id="OMO56490.1"/>
    </source>
</evidence>
<evidence type="ECO:0000259" key="7">
    <source>
        <dbReference type="SMART" id="SM01332"/>
    </source>
</evidence>
<dbReference type="InterPro" id="IPR036915">
    <property type="entry name" value="Cyclin-like_sf"/>
</dbReference>
<feature type="domain" description="Cyclin C-terminal" evidence="7">
    <location>
        <begin position="187"/>
        <end position="307"/>
    </location>
</feature>
<comment type="similarity">
    <text evidence="1">Belongs to the cyclin family. Cyclin D subfamily.</text>
</comment>
<name>A0A1R3GEP5_COCAP</name>
<dbReference type="PANTHER" id="PTHR10177">
    <property type="entry name" value="CYCLINS"/>
    <property type="match status" value="1"/>
</dbReference>
<evidence type="ECO:0000256" key="3">
    <source>
        <dbReference type="ARBA" id="ARBA00023127"/>
    </source>
</evidence>
<dbReference type="OrthoDB" id="306099at2759"/>
<evidence type="ECO:0000256" key="4">
    <source>
        <dbReference type="ARBA" id="ARBA00023306"/>
    </source>
</evidence>
<dbReference type="Gramene" id="OMO56490">
    <property type="protein sequence ID" value="OMO56490"/>
    <property type="gene ID" value="CCACVL1_26514"/>
</dbReference>
<comment type="caution">
    <text evidence="8">The sequence shown here is derived from an EMBL/GenBank/DDBJ whole genome shotgun (WGS) entry which is preliminary data.</text>
</comment>
<dbReference type="PROSITE" id="PS00292">
    <property type="entry name" value="CYCLINS"/>
    <property type="match status" value="1"/>
</dbReference>
<dbReference type="GO" id="GO:0051301">
    <property type="term" value="P:cell division"/>
    <property type="evidence" value="ECO:0007669"/>
    <property type="project" value="UniProtKB-KW"/>
</dbReference>
<dbReference type="OMA" id="IEMRICK"/>
<keyword evidence="9" id="KW-1185">Reference proteome</keyword>
<dbReference type="Gene3D" id="1.10.472.10">
    <property type="entry name" value="Cyclin-like"/>
    <property type="match status" value="2"/>
</dbReference>